<evidence type="ECO:0000256" key="1">
    <source>
        <dbReference type="SAM" id="Phobius"/>
    </source>
</evidence>
<name>A0ABN2WZW2_9ACTN</name>
<evidence type="ECO:0000313" key="3">
    <source>
        <dbReference type="Proteomes" id="UP001501161"/>
    </source>
</evidence>
<keyword evidence="1" id="KW-0812">Transmembrane</keyword>
<keyword evidence="1" id="KW-0472">Membrane</keyword>
<dbReference type="Proteomes" id="UP001501161">
    <property type="component" value="Unassembled WGS sequence"/>
</dbReference>
<proteinExistence type="predicted"/>
<keyword evidence="1" id="KW-1133">Transmembrane helix</keyword>
<organism evidence="2 3">
    <name type="scientific">Nocardioides furvisabuli</name>
    <dbReference type="NCBI Taxonomy" id="375542"/>
    <lineage>
        <taxon>Bacteria</taxon>
        <taxon>Bacillati</taxon>
        <taxon>Actinomycetota</taxon>
        <taxon>Actinomycetes</taxon>
        <taxon>Propionibacteriales</taxon>
        <taxon>Nocardioidaceae</taxon>
        <taxon>Nocardioides</taxon>
    </lineage>
</organism>
<gene>
    <name evidence="2" type="ORF">GCM10009726_10540</name>
</gene>
<comment type="caution">
    <text evidence="2">The sequence shown here is derived from an EMBL/GenBank/DDBJ whole genome shotgun (WGS) entry which is preliminary data.</text>
</comment>
<sequence>MDPRHEPDKVDPTEQSGRSVMVTGAVIGILVALALMLLVYFLAR</sequence>
<protein>
    <submittedName>
        <fullName evidence="2">Uncharacterized protein</fullName>
    </submittedName>
</protein>
<keyword evidence="3" id="KW-1185">Reference proteome</keyword>
<dbReference type="RefSeq" id="WP_269209785.1">
    <property type="nucleotide sequence ID" value="NZ_BAAAMQ010000009.1"/>
</dbReference>
<evidence type="ECO:0000313" key="2">
    <source>
        <dbReference type="EMBL" id="GAA2100578.1"/>
    </source>
</evidence>
<feature type="transmembrane region" description="Helical" evidence="1">
    <location>
        <begin position="20"/>
        <end position="43"/>
    </location>
</feature>
<accession>A0ABN2WZW2</accession>
<reference evidence="2 3" key="1">
    <citation type="journal article" date="2019" name="Int. J. Syst. Evol. Microbiol.">
        <title>The Global Catalogue of Microorganisms (GCM) 10K type strain sequencing project: providing services to taxonomists for standard genome sequencing and annotation.</title>
        <authorList>
            <consortium name="The Broad Institute Genomics Platform"/>
            <consortium name="The Broad Institute Genome Sequencing Center for Infectious Disease"/>
            <person name="Wu L."/>
            <person name="Ma J."/>
        </authorList>
    </citation>
    <scope>NUCLEOTIDE SEQUENCE [LARGE SCALE GENOMIC DNA]</scope>
    <source>
        <strain evidence="2 3">JCM 13813</strain>
    </source>
</reference>
<dbReference type="EMBL" id="BAAAMQ010000009">
    <property type="protein sequence ID" value="GAA2100578.1"/>
    <property type="molecule type" value="Genomic_DNA"/>
</dbReference>